<feature type="region of interest" description="Disordered" evidence="1">
    <location>
        <begin position="21"/>
        <end position="48"/>
    </location>
</feature>
<dbReference type="AlphaFoldDB" id="A0A5B7IEE1"/>
<accession>A0A5B7IEE1</accession>
<name>A0A5B7IEE1_PORTR</name>
<reference evidence="2 3" key="1">
    <citation type="submission" date="2019-05" db="EMBL/GenBank/DDBJ databases">
        <title>Another draft genome of Portunus trituberculatus and its Hox gene families provides insights of decapod evolution.</title>
        <authorList>
            <person name="Jeong J.-H."/>
            <person name="Song I."/>
            <person name="Kim S."/>
            <person name="Choi T."/>
            <person name="Kim D."/>
            <person name="Ryu S."/>
            <person name="Kim W."/>
        </authorList>
    </citation>
    <scope>NUCLEOTIDE SEQUENCE [LARGE SCALE GENOMIC DNA]</scope>
    <source>
        <tissue evidence="2">Muscle</tissue>
    </source>
</reference>
<keyword evidence="3" id="KW-1185">Reference proteome</keyword>
<gene>
    <name evidence="2" type="ORF">E2C01_075196</name>
</gene>
<comment type="caution">
    <text evidence="2">The sequence shown here is derived from an EMBL/GenBank/DDBJ whole genome shotgun (WGS) entry which is preliminary data.</text>
</comment>
<proteinExistence type="predicted"/>
<evidence type="ECO:0000256" key="1">
    <source>
        <dbReference type="SAM" id="MobiDB-lite"/>
    </source>
</evidence>
<dbReference type="EMBL" id="VSRR010054514">
    <property type="protein sequence ID" value="MPC80613.1"/>
    <property type="molecule type" value="Genomic_DNA"/>
</dbReference>
<protein>
    <submittedName>
        <fullName evidence="2">Uncharacterized protein</fullName>
    </submittedName>
</protein>
<sequence length="89" mass="10409">MRGSVLRGIAIVSLTHSAFVSPTPPGWEGDRHRQETRRRRRWRQKRVGRGQGDVEAVCEGEERVRVGRGEKREKKEKCCVKYDWESDML</sequence>
<feature type="compositionally biased region" description="Basic residues" evidence="1">
    <location>
        <begin position="34"/>
        <end position="48"/>
    </location>
</feature>
<evidence type="ECO:0000313" key="2">
    <source>
        <dbReference type="EMBL" id="MPC80613.1"/>
    </source>
</evidence>
<organism evidence="2 3">
    <name type="scientific">Portunus trituberculatus</name>
    <name type="common">Swimming crab</name>
    <name type="synonym">Neptunus trituberculatus</name>
    <dbReference type="NCBI Taxonomy" id="210409"/>
    <lineage>
        <taxon>Eukaryota</taxon>
        <taxon>Metazoa</taxon>
        <taxon>Ecdysozoa</taxon>
        <taxon>Arthropoda</taxon>
        <taxon>Crustacea</taxon>
        <taxon>Multicrustacea</taxon>
        <taxon>Malacostraca</taxon>
        <taxon>Eumalacostraca</taxon>
        <taxon>Eucarida</taxon>
        <taxon>Decapoda</taxon>
        <taxon>Pleocyemata</taxon>
        <taxon>Brachyura</taxon>
        <taxon>Eubrachyura</taxon>
        <taxon>Portunoidea</taxon>
        <taxon>Portunidae</taxon>
        <taxon>Portuninae</taxon>
        <taxon>Portunus</taxon>
    </lineage>
</organism>
<dbReference type="Proteomes" id="UP000324222">
    <property type="component" value="Unassembled WGS sequence"/>
</dbReference>
<evidence type="ECO:0000313" key="3">
    <source>
        <dbReference type="Proteomes" id="UP000324222"/>
    </source>
</evidence>